<reference evidence="1 2" key="1">
    <citation type="journal article" date="2012" name="J. Bacteriol.">
        <title>Genome Sequence of Radiation-Resistant Modestobacter marinus Strain BC501, a Representative Actinobacterium That Thrives on Calcareous Stone Surfaces.</title>
        <authorList>
            <person name="Normand P."/>
            <person name="Gury J."/>
            <person name="Pujic P."/>
            <person name="Chouaia B."/>
            <person name="Crotti E."/>
            <person name="Brusetti L."/>
            <person name="Daffonchio D."/>
            <person name="Vacherie B."/>
            <person name="Barbe V."/>
            <person name="Medigue C."/>
            <person name="Calteau A."/>
            <person name="Ghodhbane-Gtari F."/>
            <person name="Essoussi I."/>
            <person name="Nouioui I."/>
            <person name="Abbassi-Ghozzi I."/>
            <person name="Gtari M."/>
        </authorList>
    </citation>
    <scope>NUCLEOTIDE SEQUENCE [LARGE SCALE GENOMIC DNA]</scope>
    <source>
        <strain evidence="2">BC 501</strain>
    </source>
</reference>
<dbReference type="eggNOG" id="COG5466">
    <property type="taxonomic scope" value="Bacteria"/>
</dbReference>
<accession>I4EQW5</accession>
<evidence type="ECO:0008006" key="3">
    <source>
        <dbReference type="Google" id="ProtNLM"/>
    </source>
</evidence>
<dbReference type="PATRIC" id="fig|477641.3.peg.304"/>
<gene>
    <name evidence="1" type="ordered locus">MODMU_0316</name>
</gene>
<evidence type="ECO:0000313" key="1">
    <source>
        <dbReference type="EMBL" id="CCH85778.1"/>
    </source>
</evidence>
<dbReference type="InterPro" id="IPR009409">
    <property type="entry name" value="DUF1059"/>
</dbReference>
<organism evidence="1 2">
    <name type="scientific">Modestobacter italicus (strain DSM 44449 / CECT 9708 / BC 501)</name>
    <dbReference type="NCBI Taxonomy" id="2732864"/>
    <lineage>
        <taxon>Bacteria</taxon>
        <taxon>Bacillati</taxon>
        <taxon>Actinomycetota</taxon>
        <taxon>Actinomycetes</taxon>
        <taxon>Geodermatophilales</taxon>
        <taxon>Geodermatophilaceae</taxon>
        <taxon>Modestobacter</taxon>
    </lineage>
</organism>
<dbReference type="Pfam" id="PF06348">
    <property type="entry name" value="DUF1059"/>
    <property type="match status" value="1"/>
</dbReference>
<dbReference type="AlphaFoldDB" id="I4EQW5"/>
<dbReference type="KEGG" id="mmar:MODMU_0316"/>
<dbReference type="HOGENOM" id="CLU_200908_1_0_11"/>
<name>I4EQW5_MODI5</name>
<sequence length="57" mass="5854">MKAFACGDVVPGCTRSFTAPDEQGILAQVAAHAGADHGLTEVSPELVEQVRAAIVFA</sequence>
<protein>
    <recommendedName>
        <fullName evidence="3">Small metal-binding protein</fullName>
    </recommendedName>
</protein>
<dbReference type="OMA" id="ADVHAMN"/>
<proteinExistence type="predicted"/>
<evidence type="ECO:0000313" key="2">
    <source>
        <dbReference type="Proteomes" id="UP000006461"/>
    </source>
</evidence>
<dbReference type="Proteomes" id="UP000006461">
    <property type="component" value="Chromosome"/>
</dbReference>
<dbReference type="EMBL" id="FO203431">
    <property type="protein sequence ID" value="CCH85778.1"/>
    <property type="molecule type" value="Genomic_DNA"/>
</dbReference>
<keyword evidence="2" id="KW-1185">Reference proteome</keyword>
<dbReference type="OrthoDB" id="3213531at2"/>